<dbReference type="KEGG" id="vg:29069380"/>
<accession>A0A1B2IDI5</accession>
<dbReference type="GeneID" id="29069380"/>
<proteinExistence type="predicted"/>
<dbReference type="EMBL" id="KX397368">
    <property type="protein sequence ID" value="ANZ49340.1"/>
    <property type="molecule type" value="Genomic_DNA"/>
</dbReference>
<evidence type="ECO:0000313" key="2">
    <source>
        <dbReference type="Proteomes" id="UP000203302"/>
    </source>
</evidence>
<gene>
    <name evidence="1" type="ORF">HUXLEY_258</name>
</gene>
<reference evidence="2" key="1">
    <citation type="submission" date="2016-06" db="EMBL/GenBank/DDBJ databases">
        <authorList>
            <person name="Berg J.A."/>
            <person name="Grossarth S.E."/>
            <person name="Jarvis T.M."/>
            <person name="Merrill B.D."/>
            <person name="Breakwell D.P."/>
            <person name="Hope S."/>
            <person name="Grose J.H."/>
        </authorList>
    </citation>
    <scope>NUCLEOTIDE SEQUENCE [LARGE SCALE GENOMIC DNA]</scope>
</reference>
<organism evidence="1 2">
    <name type="scientific">Erwinia phage vB_EamM_Huxley</name>
    <dbReference type="NCBI Taxonomy" id="1883373"/>
    <lineage>
        <taxon>Viruses</taxon>
        <taxon>Duplodnaviria</taxon>
        <taxon>Heunggongvirae</taxon>
        <taxon>Uroviricota</taxon>
        <taxon>Caudoviricetes</taxon>
        <taxon>Chimalliviridae</taxon>
        <taxon>Machinavirus</taxon>
        <taxon>Machinavirus machina</taxon>
    </lineage>
</organism>
<name>A0A1B2IDI5_9CAUD</name>
<evidence type="ECO:0000313" key="1">
    <source>
        <dbReference type="EMBL" id="ANZ49340.1"/>
    </source>
</evidence>
<dbReference type="OrthoDB" id="13765at10239"/>
<dbReference type="RefSeq" id="YP_009293226.1">
    <property type="nucleotide sequence ID" value="NC_031127.1"/>
</dbReference>
<protein>
    <submittedName>
        <fullName evidence="1">Uncharacterized protein</fullName>
    </submittedName>
</protein>
<sequence>MAEYDASLDKWFENQLPRVAKKLTIKGIEVPPLHIGGKVRVFTPRLPNSPAPGEDQTIPRVCCSLTIKNCCVGARHNFQFANENPRLFIYAFDERSVVQPSVEVTKEPNRAGEVWIVPHRMANWEIKPRVIGEMRLANMAKDYTELDYVLLVSEPTVWENGTTLKPDTAYHFKVTWSPEFRFTEPKVVPVDVYHDALNAYTVTR</sequence>
<dbReference type="Proteomes" id="UP000203302">
    <property type="component" value="Segment"/>
</dbReference>